<accession>A0A379CE77</accession>
<dbReference type="InterPro" id="IPR042007">
    <property type="entry name" value="Sortase_A"/>
</dbReference>
<protein>
    <submittedName>
        <fullName evidence="6">Sortase (Surface protein transpeptidase)</fullName>
    </submittedName>
</protein>
<evidence type="ECO:0000313" key="7">
    <source>
        <dbReference type="Proteomes" id="UP000255101"/>
    </source>
</evidence>
<evidence type="ECO:0000256" key="5">
    <source>
        <dbReference type="SAM" id="Phobius"/>
    </source>
</evidence>
<dbReference type="CDD" id="cd06165">
    <property type="entry name" value="Sortase_A"/>
    <property type="match status" value="1"/>
</dbReference>
<dbReference type="InterPro" id="IPR005754">
    <property type="entry name" value="Sortase"/>
</dbReference>
<proteinExistence type="predicted"/>
<evidence type="ECO:0000256" key="1">
    <source>
        <dbReference type="ARBA" id="ARBA00022670"/>
    </source>
</evidence>
<dbReference type="Proteomes" id="UP000255101">
    <property type="component" value="Unassembled WGS sequence"/>
</dbReference>
<organism evidence="6 7">
    <name type="scientific">Peptostreptococcus anaerobius</name>
    <dbReference type="NCBI Taxonomy" id="1261"/>
    <lineage>
        <taxon>Bacteria</taxon>
        <taxon>Bacillati</taxon>
        <taxon>Bacillota</taxon>
        <taxon>Clostridia</taxon>
        <taxon>Peptostreptococcales</taxon>
        <taxon>Peptostreptococcaceae</taxon>
        <taxon>Peptostreptococcus</taxon>
    </lineage>
</organism>
<dbReference type="Gene3D" id="2.40.260.10">
    <property type="entry name" value="Sortase"/>
    <property type="match status" value="1"/>
</dbReference>
<dbReference type="NCBIfam" id="TIGR01076">
    <property type="entry name" value="sortase_fam"/>
    <property type="match status" value="1"/>
</dbReference>
<dbReference type="SUPFAM" id="SSF63817">
    <property type="entry name" value="Sortase"/>
    <property type="match status" value="1"/>
</dbReference>
<keyword evidence="2" id="KW-0378">Hydrolase</keyword>
<evidence type="ECO:0000256" key="3">
    <source>
        <dbReference type="ARBA" id="ARBA00022807"/>
    </source>
</evidence>
<dbReference type="GO" id="GO:0006508">
    <property type="term" value="P:proteolysis"/>
    <property type="evidence" value="ECO:0007669"/>
    <property type="project" value="UniProtKB-KW"/>
</dbReference>
<gene>
    <name evidence="6" type="ORF">NCTC11460_00486</name>
</gene>
<evidence type="ECO:0000256" key="4">
    <source>
        <dbReference type="PIRSR" id="PIRSR605754-1"/>
    </source>
</evidence>
<dbReference type="GO" id="GO:0008234">
    <property type="term" value="F:cysteine-type peptidase activity"/>
    <property type="evidence" value="ECO:0007669"/>
    <property type="project" value="UniProtKB-KW"/>
</dbReference>
<keyword evidence="5" id="KW-1133">Transmembrane helix</keyword>
<keyword evidence="3" id="KW-0788">Thiol protease</keyword>
<feature type="active site" description="Proton donor/acceptor" evidence="4">
    <location>
        <position position="153"/>
    </location>
</feature>
<keyword evidence="5" id="KW-0812">Transmembrane</keyword>
<keyword evidence="5" id="KW-0472">Membrane</keyword>
<keyword evidence="1" id="KW-0645">Protease</keyword>
<feature type="active site" description="Acyl-thioester intermediate" evidence="4">
    <location>
        <position position="220"/>
    </location>
</feature>
<dbReference type="Pfam" id="PF04203">
    <property type="entry name" value="Sortase"/>
    <property type="match status" value="1"/>
</dbReference>
<sequence length="252" mass="28373">MILTYLLVLILNYKNKKDLEVAVNLLIIMKKLGILLILVGVVFFSFPKISELFLLSKNQGIVDDVSSHELAKNANLGEKNFDQSKVKPIDINGAILNAKNADMSKVVGQLTIPSINKNIAIFDGLENNNLMFGACTMKPNQRMGLGNYAIAGHYMKNEKLLFGGLMNVRIGDKVKLTNKKNIYEYTVFKTLKVKNDRLDLIQDSMTSQADGKAVVSLMSCYYDDSNYRYFVFGKFDKLYPYSADQMLKGIHD</sequence>
<feature type="transmembrane region" description="Helical" evidence="5">
    <location>
        <begin position="21"/>
        <end position="46"/>
    </location>
</feature>
<name>A0A379CE77_9FIRM</name>
<evidence type="ECO:0000313" key="6">
    <source>
        <dbReference type="EMBL" id="SUB60580.1"/>
    </source>
</evidence>
<dbReference type="EMBL" id="UGTB01000004">
    <property type="protein sequence ID" value="SUB60580.1"/>
    <property type="molecule type" value="Genomic_DNA"/>
</dbReference>
<evidence type="ECO:0000256" key="2">
    <source>
        <dbReference type="ARBA" id="ARBA00022801"/>
    </source>
</evidence>
<reference evidence="6 7" key="1">
    <citation type="submission" date="2018-06" db="EMBL/GenBank/DDBJ databases">
        <authorList>
            <consortium name="Pathogen Informatics"/>
            <person name="Doyle S."/>
        </authorList>
    </citation>
    <scope>NUCLEOTIDE SEQUENCE [LARGE SCALE GENOMIC DNA]</scope>
    <source>
        <strain evidence="6 7">NCTC11460</strain>
    </source>
</reference>
<dbReference type="AlphaFoldDB" id="A0A379CE77"/>
<dbReference type="InterPro" id="IPR023365">
    <property type="entry name" value="Sortase_dom-sf"/>
</dbReference>